<dbReference type="OrthoDB" id="9774179at2"/>
<dbReference type="InterPro" id="IPR029069">
    <property type="entry name" value="HotDog_dom_sf"/>
</dbReference>
<dbReference type="PANTHER" id="PTHR43841:SF3">
    <property type="entry name" value="(3R)-HYDROXYACYL-ACP DEHYDRATASE SUBUNIT HADB"/>
    <property type="match status" value="1"/>
</dbReference>
<dbReference type="Proteomes" id="UP000266615">
    <property type="component" value="Unassembled WGS sequence"/>
</dbReference>
<reference evidence="3 4" key="1">
    <citation type="submission" date="2018-09" db="EMBL/GenBank/DDBJ databases">
        <title>Nesterenkonia natronophila sp. nov., an alkaliphilic actinobacteriume isolated from a soda lake, and emended description of the genus Nesterenkonia.</title>
        <authorList>
            <person name="Menes R.J."/>
            <person name="Iriarte A."/>
        </authorList>
    </citation>
    <scope>NUCLEOTIDE SEQUENCE [LARGE SCALE GENOMIC DNA]</scope>
    <source>
        <strain evidence="3 4">M8</strain>
    </source>
</reference>
<feature type="domain" description="MaoC-like" evidence="2">
    <location>
        <begin position="204"/>
        <end position="283"/>
    </location>
</feature>
<keyword evidence="4" id="KW-1185">Reference proteome</keyword>
<evidence type="ECO:0000313" key="4">
    <source>
        <dbReference type="Proteomes" id="UP000266615"/>
    </source>
</evidence>
<dbReference type="AlphaFoldDB" id="A0A3A4EZK1"/>
<dbReference type="SUPFAM" id="SSF54637">
    <property type="entry name" value="Thioesterase/thiol ester dehydrase-isomerase"/>
    <property type="match status" value="1"/>
</dbReference>
<comment type="similarity">
    <text evidence="1">Belongs to the enoyl-CoA hydratase/isomerase family.</text>
</comment>
<protein>
    <recommendedName>
        <fullName evidence="2">MaoC-like domain-containing protein</fullName>
    </recommendedName>
</protein>
<gene>
    <name evidence="3" type="ORF">D3250_10825</name>
</gene>
<accession>A0A3A4EZK1</accession>
<dbReference type="Gene3D" id="3.10.129.10">
    <property type="entry name" value="Hotdog Thioesterase"/>
    <property type="match status" value="1"/>
</dbReference>
<evidence type="ECO:0000259" key="2">
    <source>
        <dbReference type="Pfam" id="PF01575"/>
    </source>
</evidence>
<evidence type="ECO:0000256" key="1">
    <source>
        <dbReference type="ARBA" id="ARBA00005254"/>
    </source>
</evidence>
<dbReference type="EMBL" id="QYZP01000003">
    <property type="protein sequence ID" value="RJN31323.1"/>
    <property type="molecule type" value="Genomic_DNA"/>
</dbReference>
<sequence>MSDPIRIPLPKLKHLYQKAVLSAARAKLSPGGSLKALPERPVLAEHPGLTEDQAEQYRRLVAGESFDGSHRRSLPSVMLHIAGFPVQMALMSRDDFPLPLMGMVHLSNEVNHHQSVHAGTPLQILARAENFASHRRGTQVDIVLEFYPKGLDVKTAGPQDQLYTSRSRYLGLGTYLYSKTEAATQVRQEFTPPSKTGVWTLGADAGRQYAAVSGDYNPIHLSTLTGKALGQKGAIVHGMYLAARMLEGREPESAGHSWKISFDAPVGLPGKVAFSAQQVNEKSQRFVGWNPRTVRRHFTGELTLP</sequence>
<dbReference type="InterPro" id="IPR002539">
    <property type="entry name" value="MaoC-like_dom"/>
</dbReference>
<dbReference type="PANTHER" id="PTHR43841">
    <property type="entry name" value="3-HYDROXYACYL-THIOESTER DEHYDRATASE HTDX-RELATED"/>
    <property type="match status" value="1"/>
</dbReference>
<name>A0A3A4EZK1_9MICC</name>
<proteinExistence type="inferred from homology"/>
<dbReference type="RefSeq" id="WP_119903390.1">
    <property type="nucleotide sequence ID" value="NZ_QYZP01000003.1"/>
</dbReference>
<evidence type="ECO:0000313" key="3">
    <source>
        <dbReference type="EMBL" id="RJN31323.1"/>
    </source>
</evidence>
<comment type="caution">
    <text evidence="3">The sequence shown here is derived from an EMBL/GenBank/DDBJ whole genome shotgun (WGS) entry which is preliminary data.</text>
</comment>
<dbReference type="Pfam" id="PF01575">
    <property type="entry name" value="MaoC_dehydratas"/>
    <property type="match status" value="1"/>
</dbReference>
<organism evidence="3 4">
    <name type="scientific">Nesterenkonia natronophila</name>
    <dbReference type="NCBI Taxonomy" id="2174932"/>
    <lineage>
        <taxon>Bacteria</taxon>
        <taxon>Bacillati</taxon>
        <taxon>Actinomycetota</taxon>
        <taxon>Actinomycetes</taxon>
        <taxon>Micrococcales</taxon>
        <taxon>Micrococcaceae</taxon>
        <taxon>Nesterenkonia</taxon>
    </lineage>
</organism>